<keyword evidence="7" id="KW-0630">Potassium</keyword>
<evidence type="ECO:0000313" key="15">
    <source>
        <dbReference type="Proteomes" id="UP001240150"/>
    </source>
</evidence>
<comment type="catalytic activity">
    <reaction evidence="12">
        <text>K(+)(in) = K(+)(out)</text>
        <dbReference type="Rhea" id="RHEA:29463"/>
        <dbReference type="ChEBI" id="CHEBI:29103"/>
    </reaction>
</comment>
<evidence type="ECO:0000256" key="1">
    <source>
        <dbReference type="ARBA" id="ARBA00004141"/>
    </source>
</evidence>
<keyword evidence="4" id="KW-0633">Potassium transport</keyword>
<dbReference type="RefSeq" id="WP_284914026.1">
    <property type="nucleotide sequence ID" value="NZ_CP126980.1"/>
</dbReference>
<reference evidence="14 15" key="1">
    <citation type="submission" date="2023-06" db="EMBL/GenBank/DDBJ databases">
        <authorList>
            <person name="Yushchuk O."/>
            <person name="Binda E."/>
            <person name="Ruckert-Reed C."/>
            <person name="Fedorenko V."/>
            <person name="Kalinowski J."/>
            <person name="Marinelli F."/>
        </authorList>
    </citation>
    <scope>NUCLEOTIDE SEQUENCE [LARGE SCALE GENOMIC DNA]</scope>
    <source>
        <strain evidence="14 15">NRRL 3884</strain>
    </source>
</reference>
<evidence type="ECO:0000256" key="10">
    <source>
        <dbReference type="ARBA" id="ARBA00023136"/>
    </source>
</evidence>
<keyword evidence="11" id="KW-0407">Ion channel</keyword>
<keyword evidence="10 13" id="KW-0472">Membrane</keyword>
<evidence type="ECO:0000256" key="6">
    <source>
        <dbReference type="ARBA" id="ARBA00022826"/>
    </source>
</evidence>
<comment type="subcellular location">
    <subcellularLocation>
        <location evidence="1">Membrane</location>
        <topology evidence="1">Multi-pass membrane protein</topology>
    </subcellularLocation>
</comment>
<dbReference type="Pfam" id="PF06736">
    <property type="entry name" value="TMEM175"/>
    <property type="match status" value="1"/>
</dbReference>
<evidence type="ECO:0000313" key="14">
    <source>
        <dbReference type="EMBL" id="WIM92819.1"/>
    </source>
</evidence>
<organism evidence="14 15">
    <name type="scientific">Actinoplanes oblitus</name>
    <dbReference type="NCBI Taxonomy" id="3040509"/>
    <lineage>
        <taxon>Bacteria</taxon>
        <taxon>Bacillati</taxon>
        <taxon>Actinomycetota</taxon>
        <taxon>Actinomycetes</taxon>
        <taxon>Micromonosporales</taxon>
        <taxon>Micromonosporaceae</taxon>
        <taxon>Actinoplanes</taxon>
    </lineage>
</organism>
<dbReference type="PANTHER" id="PTHR31462">
    <property type="entry name" value="ENDOSOMAL/LYSOSOMAL POTASSIUM CHANNEL TMEM175"/>
    <property type="match status" value="1"/>
</dbReference>
<feature type="transmembrane region" description="Helical" evidence="13">
    <location>
        <begin position="86"/>
        <end position="109"/>
    </location>
</feature>
<dbReference type="InterPro" id="IPR010617">
    <property type="entry name" value="TMEM175-like"/>
</dbReference>
<keyword evidence="9" id="KW-0406">Ion transport</keyword>
<evidence type="ECO:0000256" key="11">
    <source>
        <dbReference type="ARBA" id="ARBA00023303"/>
    </source>
</evidence>
<feature type="transmembrane region" description="Helical" evidence="13">
    <location>
        <begin position="169"/>
        <end position="196"/>
    </location>
</feature>
<evidence type="ECO:0000256" key="13">
    <source>
        <dbReference type="SAM" id="Phobius"/>
    </source>
</evidence>
<feature type="transmembrane region" description="Helical" evidence="13">
    <location>
        <begin position="17"/>
        <end position="34"/>
    </location>
</feature>
<keyword evidence="5 13" id="KW-0812">Transmembrane</keyword>
<evidence type="ECO:0000256" key="9">
    <source>
        <dbReference type="ARBA" id="ARBA00023065"/>
    </source>
</evidence>
<proteinExistence type="inferred from homology"/>
<dbReference type="PANTHER" id="PTHR31462:SF5">
    <property type="entry name" value="ENDOSOMAL_LYSOSOMAL PROTON CHANNEL TMEM175"/>
    <property type="match status" value="1"/>
</dbReference>
<evidence type="ECO:0000256" key="5">
    <source>
        <dbReference type="ARBA" id="ARBA00022692"/>
    </source>
</evidence>
<name>A0ABY8W8W1_9ACTN</name>
<protein>
    <submittedName>
        <fullName evidence="14">TMEM175 family protein</fullName>
    </submittedName>
</protein>
<gene>
    <name evidence="14" type="ORF">ACTOB_004777</name>
</gene>
<evidence type="ECO:0000256" key="3">
    <source>
        <dbReference type="ARBA" id="ARBA00022448"/>
    </source>
</evidence>
<sequence length="212" mass="22908">MSQDSADVGVSPRRLEAFSDGVIAIVATLLVLNIEAPGPDVPVWTALGREWPSLAVYAMSFILIGIAWIHHHNLFHHVRHVDRPMLMLNLLLLLSLSVLPVPTATLGAHLGGPDATAAAELYFGCLTITSLCFTLLWHHLHRRPHLVHDEARPQAATALRRAVIGPAGYLCSGLLALITPIGGLMLNGVLVLYYTFGRKSPASRTRWPGAGS</sequence>
<keyword evidence="6" id="KW-0631">Potassium channel</keyword>
<comment type="similarity">
    <text evidence="2">Belongs to the TMEM175 family.</text>
</comment>
<evidence type="ECO:0000256" key="4">
    <source>
        <dbReference type="ARBA" id="ARBA00022538"/>
    </source>
</evidence>
<evidence type="ECO:0000256" key="8">
    <source>
        <dbReference type="ARBA" id="ARBA00022989"/>
    </source>
</evidence>
<feature type="transmembrane region" description="Helical" evidence="13">
    <location>
        <begin position="121"/>
        <end position="140"/>
    </location>
</feature>
<keyword evidence="8 13" id="KW-1133">Transmembrane helix</keyword>
<evidence type="ECO:0000256" key="7">
    <source>
        <dbReference type="ARBA" id="ARBA00022958"/>
    </source>
</evidence>
<accession>A0ABY8W8W1</accession>
<dbReference type="Proteomes" id="UP001240150">
    <property type="component" value="Chromosome"/>
</dbReference>
<keyword evidence="3" id="KW-0813">Transport</keyword>
<evidence type="ECO:0000256" key="12">
    <source>
        <dbReference type="ARBA" id="ARBA00034430"/>
    </source>
</evidence>
<feature type="transmembrane region" description="Helical" evidence="13">
    <location>
        <begin position="54"/>
        <end position="74"/>
    </location>
</feature>
<dbReference type="EMBL" id="CP126980">
    <property type="protein sequence ID" value="WIM92819.1"/>
    <property type="molecule type" value="Genomic_DNA"/>
</dbReference>
<evidence type="ECO:0000256" key="2">
    <source>
        <dbReference type="ARBA" id="ARBA00006920"/>
    </source>
</evidence>
<keyword evidence="15" id="KW-1185">Reference proteome</keyword>